<dbReference type="STRING" id="1263082.A0A068S1X3"/>
<dbReference type="VEuPathDB" id="FungiDB:LCOR_06398.1"/>
<dbReference type="Proteomes" id="UP000027586">
    <property type="component" value="Unassembled WGS sequence"/>
</dbReference>
<feature type="compositionally biased region" description="Low complexity" evidence="1">
    <location>
        <begin position="275"/>
        <end position="300"/>
    </location>
</feature>
<feature type="region of interest" description="Disordered" evidence="1">
    <location>
        <begin position="588"/>
        <end position="624"/>
    </location>
</feature>
<feature type="compositionally biased region" description="Pro residues" evidence="1">
    <location>
        <begin position="594"/>
        <end position="603"/>
    </location>
</feature>
<protein>
    <recommendedName>
        <fullName evidence="2">BTB domain-containing protein</fullName>
    </recommendedName>
</protein>
<dbReference type="OrthoDB" id="6359943at2759"/>
<reference evidence="3" key="1">
    <citation type="submission" date="2013-08" db="EMBL/GenBank/DDBJ databases">
        <title>Gene expansion shapes genome architecture in the human pathogen Lichtheimia corymbifera: an evolutionary genomics analysis in the ancient terrestrial Mucorales (Mucoromycotina).</title>
        <authorList>
            <person name="Schwartze V.U."/>
            <person name="Winter S."/>
            <person name="Shelest E."/>
            <person name="Marcet-Houben M."/>
            <person name="Horn F."/>
            <person name="Wehner S."/>
            <person name="Hoffmann K."/>
            <person name="Riege K."/>
            <person name="Sammeth M."/>
            <person name="Nowrousian M."/>
            <person name="Valiante V."/>
            <person name="Linde J."/>
            <person name="Jacobsen I.D."/>
            <person name="Marz M."/>
            <person name="Brakhage A.A."/>
            <person name="Gabaldon T."/>
            <person name="Bocker S."/>
            <person name="Voigt K."/>
        </authorList>
    </citation>
    <scope>NUCLEOTIDE SEQUENCE [LARGE SCALE GENOMIC DNA]</scope>
    <source>
        <strain evidence="3">FSU 9682</strain>
    </source>
</reference>
<evidence type="ECO:0000259" key="2">
    <source>
        <dbReference type="PROSITE" id="PS50097"/>
    </source>
</evidence>
<dbReference type="InterPro" id="IPR011333">
    <property type="entry name" value="SKP1/BTB/POZ_sf"/>
</dbReference>
<name>A0A068S1X3_9FUNG</name>
<feature type="compositionally biased region" description="Low complexity" evidence="1">
    <location>
        <begin position="189"/>
        <end position="221"/>
    </location>
</feature>
<dbReference type="PANTHER" id="PTHR47369:SF2">
    <property type="entry name" value="BTB_POZ DOMAIN-CONTAINING PROTEIN 2"/>
    <property type="match status" value="1"/>
</dbReference>
<dbReference type="AlphaFoldDB" id="A0A068S1X3"/>
<feature type="compositionally biased region" description="Basic residues" evidence="1">
    <location>
        <begin position="301"/>
        <end position="314"/>
    </location>
</feature>
<organism evidence="3 4">
    <name type="scientific">Lichtheimia corymbifera JMRC:FSU:9682</name>
    <dbReference type="NCBI Taxonomy" id="1263082"/>
    <lineage>
        <taxon>Eukaryota</taxon>
        <taxon>Fungi</taxon>
        <taxon>Fungi incertae sedis</taxon>
        <taxon>Mucoromycota</taxon>
        <taxon>Mucoromycotina</taxon>
        <taxon>Mucoromycetes</taxon>
        <taxon>Mucorales</taxon>
        <taxon>Lichtheimiaceae</taxon>
        <taxon>Lichtheimia</taxon>
    </lineage>
</organism>
<dbReference type="PANTHER" id="PTHR47369">
    <property type="entry name" value="BTB/POZ DOMAIN-CONTAINING PROTEIN"/>
    <property type="match status" value="1"/>
</dbReference>
<gene>
    <name evidence="3" type="ORF">LCOR_06398.1</name>
</gene>
<keyword evidence="4" id="KW-1185">Reference proteome</keyword>
<accession>A0A068S1X3</accession>
<evidence type="ECO:0000313" key="3">
    <source>
        <dbReference type="EMBL" id="CDH55236.1"/>
    </source>
</evidence>
<dbReference type="PROSITE" id="PS50097">
    <property type="entry name" value="BTB"/>
    <property type="match status" value="1"/>
</dbReference>
<feature type="compositionally biased region" description="Low complexity" evidence="1">
    <location>
        <begin position="114"/>
        <end position="137"/>
    </location>
</feature>
<feature type="compositionally biased region" description="Pro residues" evidence="1">
    <location>
        <begin position="264"/>
        <end position="274"/>
    </location>
</feature>
<proteinExistence type="predicted"/>
<feature type="compositionally biased region" description="Low complexity" evidence="1">
    <location>
        <begin position="231"/>
        <end position="259"/>
    </location>
</feature>
<feature type="compositionally biased region" description="Low complexity" evidence="1">
    <location>
        <begin position="796"/>
        <end position="812"/>
    </location>
</feature>
<feature type="region of interest" description="Disordered" evidence="1">
    <location>
        <begin position="796"/>
        <end position="815"/>
    </location>
</feature>
<feature type="compositionally biased region" description="Low complexity" evidence="1">
    <location>
        <begin position="150"/>
        <end position="178"/>
    </location>
</feature>
<evidence type="ECO:0000256" key="1">
    <source>
        <dbReference type="SAM" id="MobiDB-lite"/>
    </source>
</evidence>
<feature type="domain" description="BTB" evidence="2">
    <location>
        <begin position="644"/>
        <end position="705"/>
    </location>
</feature>
<evidence type="ECO:0000313" key="4">
    <source>
        <dbReference type="Proteomes" id="UP000027586"/>
    </source>
</evidence>
<feature type="compositionally biased region" description="Low complexity" evidence="1">
    <location>
        <begin position="604"/>
        <end position="613"/>
    </location>
</feature>
<comment type="caution">
    <text evidence="3">The sequence shown here is derived from an EMBL/GenBank/DDBJ whole genome shotgun (WGS) entry which is preliminary data.</text>
</comment>
<dbReference type="InterPro" id="IPR000210">
    <property type="entry name" value="BTB/POZ_dom"/>
</dbReference>
<feature type="compositionally biased region" description="Basic and acidic residues" evidence="1">
    <location>
        <begin position="138"/>
        <end position="147"/>
    </location>
</feature>
<feature type="compositionally biased region" description="Basic residues" evidence="1">
    <location>
        <begin position="96"/>
        <end position="113"/>
    </location>
</feature>
<feature type="compositionally biased region" description="Basic and acidic residues" evidence="1">
    <location>
        <begin position="76"/>
        <end position="85"/>
    </location>
</feature>
<feature type="region of interest" description="Disordered" evidence="1">
    <location>
        <begin position="1"/>
        <end position="399"/>
    </location>
</feature>
<feature type="compositionally biased region" description="Low complexity" evidence="1">
    <location>
        <begin position="50"/>
        <end position="75"/>
    </location>
</feature>
<sequence>MDNRYSRAYDERYRGHYDRPRSDTYRPGENYRSDREYRDETSGGNGGRNYSPSSRYGPSRSPAPSAMSGGAASGRNGDRYQEDHWYGSYPEPRSHYSSRGHSHSRSPSPRRRSYSSYYPRRSNPLYSSHSRRSSISPGRRDSYDHHRSSYHGGPPSSASSSYHPSGGYPYYRPPSGGNRSPGGPPPFPSSSYSPRRYYPPSSSSSYPRRSPSSSSRSNSVAAPPPPPPPASSSTSGPYPGAPPTSSSSTSSSPSSSSRYYGREPVPPSSSPPSRPSTSSPTRSPTTASAAVGISSSSSSSLHHHHHHHHHHHRGSTSGPMSSTASPSDSKGSSSSYSRYPYHSHYAGGGPSPPPPRHLHGGPSGSHRSYHHPTPPPYITQPPRPRQSWAPDQEKEMERYHAEDRKAFAEEIKILAMNRKSRFQLELANWETSKLDHQLELVQKQWDECGLEDLVTAELTVKTTKRVYYGWRSEKEYHHYHRREGWNLSETQREFWSWISAPFSFTFLYKPALLLSKTSFATVYTQVQPRKPSIVSYTPSLFLHLPTCIQHSLTCKTPVYVNGNMATTHHPQLAIPVAVPMPLFPHHHQHHHFYHPPPQPPPPSSNGLPPSQYTTPPPPPPDHQASAQSYCEYLYRFGFMQGHFSDITVSFSSVQKSYALHRLILARSPMIYRRLMTDTRAQHEKILELDIAASFETIHTIIGHLYRPLGYQDLHFIVNENPHLAAELLDAAQEFELDMLSHHLLHLVQHCMNQNTVFFWMDAILSRQHQTWIDRVDHYIVHYLTVLLPHQLGSFSSSSPSHETSNDTSSSSSLRFGDCTPVLSSKQPLDDKATSSTMDLAQLYADLPVKYLKRCLEHEELAVGSSSTTTLIQRYHFALQVLQYREQKGKRELSVLMQFQREGQEPSILLVKKQALKLGRWQLPQDDHDDTSDSASC</sequence>
<feature type="compositionally biased region" description="Pro residues" evidence="1">
    <location>
        <begin position="372"/>
        <end position="384"/>
    </location>
</feature>
<feature type="compositionally biased region" description="Low complexity" evidence="1">
    <location>
        <begin position="321"/>
        <end position="345"/>
    </location>
</feature>
<feature type="compositionally biased region" description="Basic and acidic residues" evidence="1">
    <location>
        <begin position="1"/>
        <end position="41"/>
    </location>
</feature>
<dbReference type="Gene3D" id="3.30.710.10">
    <property type="entry name" value="Potassium Channel Kv1.1, Chain A"/>
    <property type="match status" value="1"/>
</dbReference>
<dbReference type="EMBL" id="CBTN010000028">
    <property type="protein sequence ID" value="CDH55236.1"/>
    <property type="molecule type" value="Genomic_DNA"/>
</dbReference>